<feature type="region of interest" description="Disordered" evidence="8">
    <location>
        <begin position="502"/>
        <end position="534"/>
    </location>
</feature>
<feature type="compositionally biased region" description="Basic and acidic residues" evidence="8">
    <location>
        <begin position="232"/>
        <end position="242"/>
    </location>
</feature>
<dbReference type="InterPro" id="IPR003121">
    <property type="entry name" value="SWIB_MDM2_domain"/>
</dbReference>
<dbReference type="GO" id="GO:0061630">
    <property type="term" value="F:ubiquitin protein ligase activity"/>
    <property type="evidence" value="ECO:0007669"/>
    <property type="project" value="TreeGrafter"/>
</dbReference>
<sequence length="593" mass="65706">MQFQKIKIETSLTLLRSGVVMETKPAQHLVEEEYFISVPLVRPSTELLAVLKSAGATGSVFTKKEIIHHLKNYIRARQLFDVLDPRIVHCANDPLFHVFGVDMFTVDDVLVLIEATCSPVPDHCLKRKRRLVAKPVTQQMVTEGPVSVSVSLTCTPPTTQPTEASSAPVPRDMDSSVITSTSTEQTSETTSSLNDLAEQTVAEEQPLLQKKCKKRKKKSEKKTNVNNRKRHQTEPCSHEAGKSSDLGQSSRRRGTSLSISVEDDPSSGEREELPWLFKVEVEDEDGNQSEILSVQDGLTVHIPSDTEFSVEYDVNSDHTMPLSESDLASVGSGEGCFLVVCQESDVEFFADDSDMESVDGDRELSEQDNWSCPDCNNVNYPLQRYCGKCWKIRTDWLPRQPGPYDLDQGRDAKYCLELKLQCVSDSGIGTQNSSQESVKSDVPVLEDKQSREIQSVAKSLTLPTAASIYQTLMPVDKESQAMETRYSFLNTSHKMVSASLLETSSGNSSNGAIETKSASDPDDRRKPASKQSGSGIDEPCMICLTRPKTASLIHGSSGHQVCCFQCAKRLKRRGKVCPVCRRPIQKVIKNYIV</sequence>
<evidence type="ECO:0000256" key="2">
    <source>
        <dbReference type="ARBA" id="ARBA00005803"/>
    </source>
</evidence>
<accession>A0A9D3YIV2</accession>
<dbReference type="PROSITE" id="PS50089">
    <property type="entry name" value="ZF_RING_2"/>
    <property type="match status" value="1"/>
</dbReference>
<comment type="caution">
    <text evidence="12">The sequence shown here is derived from an EMBL/GenBank/DDBJ whole genome shotgun (WGS) entry which is preliminary data.</text>
</comment>
<keyword evidence="5" id="KW-0862">Zinc</keyword>
<feature type="region of interest" description="Disordered" evidence="8">
    <location>
        <begin position="149"/>
        <end position="271"/>
    </location>
</feature>
<organism evidence="12 13">
    <name type="scientific">Dreissena polymorpha</name>
    <name type="common">Zebra mussel</name>
    <name type="synonym">Mytilus polymorpha</name>
    <dbReference type="NCBI Taxonomy" id="45954"/>
    <lineage>
        <taxon>Eukaryota</taxon>
        <taxon>Metazoa</taxon>
        <taxon>Spiralia</taxon>
        <taxon>Lophotrochozoa</taxon>
        <taxon>Mollusca</taxon>
        <taxon>Bivalvia</taxon>
        <taxon>Autobranchia</taxon>
        <taxon>Heteroconchia</taxon>
        <taxon>Euheterodonta</taxon>
        <taxon>Imparidentia</taxon>
        <taxon>Neoheterodontei</taxon>
        <taxon>Myida</taxon>
        <taxon>Dreissenoidea</taxon>
        <taxon>Dreissenidae</taxon>
        <taxon>Dreissena</taxon>
    </lineage>
</organism>
<dbReference type="GO" id="GO:0043066">
    <property type="term" value="P:negative regulation of apoptotic process"/>
    <property type="evidence" value="ECO:0007669"/>
    <property type="project" value="InterPro"/>
</dbReference>
<feature type="compositionally biased region" description="Low complexity" evidence="8">
    <location>
        <begin position="175"/>
        <end position="192"/>
    </location>
</feature>
<evidence type="ECO:0008006" key="14">
    <source>
        <dbReference type="Google" id="ProtNLM"/>
    </source>
</evidence>
<dbReference type="PANTHER" id="PTHR46858:SF5">
    <property type="entry name" value="E3 UBIQUITIN-PROTEIN LIGASE APD1-RELATED"/>
    <property type="match status" value="1"/>
</dbReference>
<dbReference type="Gene3D" id="3.30.40.10">
    <property type="entry name" value="Zinc/RING finger domain, C3HC4 (zinc finger)"/>
    <property type="match status" value="1"/>
</dbReference>
<evidence type="ECO:0000259" key="11">
    <source>
        <dbReference type="PROSITE" id="PS51925"/>
    </source>
</evidence>
<evidence type="ECO:0000256" key="8">
    <source>
        <dbReference type="SAM" id="MobiDB-lite"/>
    </source>
</evidence>
<feature type="compositionally biased region" description="Basic and acidic residues" evidence="8">
    <location>
        <begin position="517"/>
        <end position="526"/>
    </location>
</feature>
<dbReference type="PANTHER" id="PTHR46858">
    <property type="entry name" value="OS05G0521000 PROTEIN"/>
    <property type="match status" value="1"/>
</dbReference>
<dbReference type="SUPFAM" id="SSF90209">
    <property type="entry name" value="Ran binding protein zinc finger-like"/>
    <property type="match status" value="1"/>
</dbReference>
<protein>
    <recommendedName>
        <fullName evidence="14">Double minute 2 protein</fullName>
    </recommendedName>
</protein>
<feature type="domain" description="RanBP2-type" evidence="10">
    <location>
        <begin position="366"/>
        <end position="395"/>
    </location>
</feature>
<dbReference type="PROSITE" id="PS51925">
    <property type="entry name" value="SWIB_MDM2"/>
    <property type="match status" value="1"/>
</dbReference>
<comment type="similarity">
    <text evidence="2">Belongs to the MDM2/MDM4 family.</text>
</comment>
<feature type="compositionally biased region" description="Polar residues" evidence="8">
    <location>
        <begin position="245"/>
        <end position="259"/>
    </location>
</feature>
<dbReference type="GO" id="GO:0008270">
    <property type="term" value="F:zinc ion binding"/>
    <property type="evidence" value="ECO:0007669"/>
    <property type="project" value="UniProtKB-KW"/>
</dbReference>
<dbReference type="InterPro" id="IPR001841">
    <property type="entry name" value="Znf_RING"/>
</dbReference>
<feature type="domain" description="RING-type" evidence="9">
    <location>
        <begin position="540"/>
        <end position="581"/>
    </location>
</feature>
<name>A0A9D3YIV2_DREPO</name>
<evidence type="ECO:0000256" key="5">
    <source>
        <dbReference type="ARBA" id="ARBA00022833"/>
    </source>
</evidence>
<dbReference type="Proteomes" id="UP000828390">
    <property type="component" value="Unassembled WGS sequence"/>
</dbReference>
<dbReference type="Pfam" id="PF13920">
    <property type="entry name" value="zf-C3HC4_3"/>
    <property type="match status" value="1"/>
</dbReference>
<dbReference type="InterPro" id="IPR016495">
    <property type="entry name" value="p53_neg-reg_MDM_2/4"/>
</dbReference>
<evidence type="ECO:0000313" key="12">
    <source>
        <dbReference type="EMBL" id="KAH3699665.1"/>
    </source>
</evidence>
<evidence type="ECO:0000256" key="1">
    <source>
        <dbReference type="ARBA" id="ARBA00004123"/>
    </source>
</evidence>
<dbReference type="AlphaFoldDB" id="A0A9D3YIV2"/>
<dbReference type="InterPro" id="IPR036443">
    <property type="entry name" value="Znf_RanBP2_sf"/>
</dbReference>
<evidence type="ECO:0000256" key="6">
    <source>
        <dbReference type="ARBA" id="ARBA00023242"/>
    </source>
</evidence>
<evidence type="ECO:0000259" key="9">
    <source>
        <dbReference type="PROSITE" id="PS50089"/>
    </source>
</evidence>
<dbReference type="GO" id="GO:0016567">
    <property type="term" value="P:protein ubiquitination"/>
    <property type="evidence" value="ECO:0007669"/>
    <property type="project" value="TreeGrafter"/>
</dbReference>
<dbReference type="GO" id="GO:0005634">
    <property type="term" value="C:nucleus"/>
    <property type="evidence" value="ECO:0007669"/>
    <property type="project" value="UniProtKB-SubCell"/>
</dbReference>
<evidence type="ECO:0000256" key="4">
    <source>
        <dbReference type="ARBA" id="ARBA00022771"/>
    </source>
</evidence>
<evidence type="ECO:0000256" key="7">
    <source>
        <dbReference type="PROSITE-ProRule" id="PRU00322"/>
    </source>
</evidence>
<gene>
    <name evidence="12" type="ORF">DPMN_074625</name>
</gene>
<reference evidence="12" key="1">
    <citation type="journal article" date="2019" name="bioRxiv">
        <title>The Genome of the Zebra Mussel, Dreissena polymorpha: A Resource for Invasive Species Research.</title>
        <authorList>
            <person name="McCartney M.A."/>
            <person name="Auch B."/>
            <person name="Kono T."/>
            <person name="Mallez S."/>
            <person name="Zhang Y."/>
            <person name="Obille A."/>
            <person name="Becker A."/>
            <person name="Abrahante J.E."/>
            <person name="Garbe J."/>
            <person name="Badalamenti J.P."/>
            <person name="Herman A."/>
            <person name="Mangelson H."/>
            <person name="Liachko I."/>
            <person name="Sullivan S."/>
            <person name="Sone E.D."/>
            <person name="Koren S."/>
            <person name="Silverstein K.A.T."/>
            <person name="Beckman K.B."/>
            <person name="Gohl D.M."/>
        </authorList>
    </citation>
    <scope>NUCLEOTIDE SEQUENCE</scope>
    <source>
        <strain evidence="12">Duluth1</strain>
        <tissue evidence="12">Whole animal</tissue>
    </source>
</reference>
<comment type="subcellular location">
    <subcellularLocation>
        <location evidence="1">Nucleus</location>
    </subcellularLocation>
</comment>
<feature type="compositionally biased region" description="Basic residues" evidence="8">
    <location>
        <begin position="210"/>
        <end position="220"/>
    </location>
</feature>
<feature type="compositionally biased region" description="Polar residues" evidence="8">
    <location>
        <begin position="502"/>
        <end position="516"/>
    </location>
</feature>
<dbReference type="Gene3D" id="2.30.30.380">
    <property type="entry name" value="Zn-finger domain of Sec23/24"/>
    <property type="match status" value="1"/>
</dbReference>
<dbReference type="InterPro" id="IPR001876">
    <property type="entry name" value="Znf_RanBP2"/>
</dbReference>
<dbReference type="Pfam" id="PF02201">
    <property type="entry name" value="SWIB"/>
    <property type="match status" value="1"/>
</dbReference>
<keyword evidence="6" id="KW-0539">Nucleus</keyword>
<keyword evidence="4 7" id="KW-0863">Zinc-finger</keyword>
<feature type="compositionally biased region" description="Polar residues" evidence="8">
    <location>
        <begin position="149"/>
        <end position="165"/>
    </location>
</feature>
<reference evidence="12" key="2">
    <citation type="submission" date="2020-11" db="EMBL/GenBank/DDBJ databases">
        <authorList>
            <person name="McCartney M.A."/>
            <person name="Auch B."/>
            <person name="Kono T."/>
            <person name="Mallez S."/>
            <person name="Becker A."/>
            <person name="Gohl D.M."/>
            <person name="Silverstein K.A.T."/>
            <person name="Koren S."/>
            <person name="Bechman K.B."/>
            <person name="Herman A."/>
            <person name="Abrahante J.E."/>
            <person name="Garbe J."/>
        </authorList>
    </citation>
    <scope>NUCLEOTIDE SEQUENCE</scope>
    <source>
        <strain evidence="12">Duluth1</strain>
        <tissue evidence="12">Whole animal</tissue>
    </source>
</reference>
<dbReference type="CDD" id="cd10566">
    <property type="entry name" value="MDM2_like"/>
    <property type="match status" value="1"/>
</dbReference>
<proteinExistence type="inferred from homology"/>
<feature type="region of interest" description="Disordered" evidence="8">
    <location>
        <begin position="427"/>
        <end position="446"/>
    </location>
</feature>
<dbReference type="PROSITE" id="PS01358">
    <property type="entry name" value="ZF_RANBP2_1"/>
    <property type="match status" value="1"/>
</dbReference>
<dbReference type="GO" id="GO:0010468">
    <property type="term" value="P:regulation of gene expression"/>
    <property type="evidence" value="ECO:0007669"/>
    <property type="project" value="TreeGrafter"/>
</dbReference>
<evidence type="ECO:0000256" key="3">
    <source>
        <dbReference type="ARBA" id="ARBA00022723"/>
    </source>
</evidence>
<dbReference type="SUPFAM" id="SSF57850">
    <property type="entry name" value="RING/U-box"/>
    <property type="match status" value="1"/>
</dbReference>
<keyword evidence="3" id="KW-0479">Metal-binding</keyword>
<dbReference type="CDD" id="cd16646">
    <property type="entry name" value="mRING-HC-C2H2C4_MDM2-like"/>
    <property type="match status" value="1"/>
</dbReference>
<dbReference type="GO" id="GO:0051726">
    <property type="term" value="P:regulation of cell cycle"/>
    <property type="evidence" value="ECO:0007669"/>
    <property type="project" value="InterPro"/>
</dbReference>
<dbReference type="SUPFAM" id="SSF47592">
    <property type="entry name" value="SWIB/MDM2 domain"/>
    <property type="match status" value="1"/>
</dbReference>
<dbReference type="EMBL" id="JAIWYP010000015">
    <property type="protein sequence ID" value="KAH3699665.1"/>
    <property type="molecule type" value="Genomic_DNA"/>
</dbReference>
<dbReference type="PROSITE" id="PS50199">
    <property type="entry name" value="ZF_RANBP2_2"/>
    <property type="match status" value="1"/>
</dbReference>
<feature type="domain" description="DM2" evidence="11">
    <location>
        <begin position="39"/>
        <end position="119"/>
    </location>
</feature>
<dbReference type="InterPro" id="IPR036885">
    <property type="entry name" value="SWIB_MDM2_dom_sf"/>
</dbReference>
<feature type="compositionally biased region" description="Polar residues" evidence="8">
    <location>
        <begin position="427"/>
        <end position="437"/>
    </location>
</feature>
<keyword evidence="13" id="KW-1185">Reference proteome</keyword>
<dbReference type="InterPro" id="IPR013083">
    <property type="entry name" value="Znf_RING/FYVE/PHD"/>
</dbReference>
<dbReference type="Gene3D" id="1.10.245.10">
    <property type="entry name" value="SWIB/MDM2 domain"/>
    <property type="match status" value="1"/>
</dbReference>
<evidence type="ECO:0000313" key="13">
    <source>
        <dbReference type="Proteomes" id="UP000828390"/>
    </source>
</evidence>
<evidence type="ECO:0000259" key="10">
    <source>
        <dbReference type="PROSITE" id="PS50199"/>
    </source>
</evidence>
<dbReference type="PIRSF" id="PIRSF006748">
    <property type="entry name" value="p53_MDM_2/4"/>
    <property type="match status" value="1"/>
</dbReference>